<accession>A0A914RA38</accession>
<protein>
    <submittedName>
        <fullName evidence="2">Uncharacterized protein</fullName>
    </submittedName>
</protein>
<dbReference type="AlphaFoldDB" id="A0A914RA38"/>
<keyword evidence="1" id="KW-1185">Reference proteome</keyword>
<reference evidence="2" key="1">
    <citation type="submission" date="2022-11" db="UniProtKB">
        <authorList>
            <consortium name="WormBaseParasite"/>
        </authorList>
    </citation>
    <scope>IDENTIFICATION</scope>
</reference>
<evidence type="ECO:0000313" key="1">
    <source>
        <dbReference type="Proteomes" id="UP000887564"/>
    </source>
</evidence>
<proteinExistence type="predicted"/>
<organism evidence="1 2">
    <name type="scientific">Parascaris equorum</name>
    <name type="common">Equine roundworm</name>
    <dbReference type="NCBI Taxonomy" id="6256"/>
    <lineage>
        <taxon>Eukaryota</taxon>
        <taxon>Metazoa</taxon>
        <taxon>Ecdysozoa</taxon>
        <taxon>Nematoda</taxon>
        <taxon>Chromadorea</taxon>
        <taxon>Rhabditida</taxon>
        <taxon>Spirurina</taxon>
        <taxon>Ascaridomorpha</taxon>
        <taxon>Ascaridoidea</taxon>
        <taxon>Ascarididae</taxon>
        <taxon>Parascaris</taxon>
    </lineage>
</organism>
<dbReference type="Proteomes" id="UP000887564">
    <property type="component" value="Unplaced"/>
</dbReference>
<dbReference type="WBParaSite" id="PEQ_0000334901-mRNA-1">
    <property type="protein sequence ID" value="PEQ_0000334901-mRNA-1"/>
    <property type="gene ID" value="PEQ_0000334901"/>
</dbReference>
<name>A0A914RA38_PAREQ</name>
<sequence>MLVFIVYSAVEEKLFKVMDFTGLGYVRDFADEPDSVTHQHEMPKVAPPEELRDFREIIEDSLRDEMVTTAMKAMLKYKLNEMPPAFARIFEVLFGKHLLEGYLFLNINTTLKKYEELF</sequence>
<evidence type="ECO:0000313" key="2">
    <source>
        <dbReference type="WBParaSite" id="PEQ_0000334901-mRNA-1"/>
    </source>
</evidence>